<dbReference type="Pfam" id="PF04578">
    <property type="entry name" value="DUF594"/>
    <property type="match status" value="1"/>
</dbReference>
<reference evidence="4" key="1">
    <citation type="submission" date="2018-08" db="EMBL/GenBank/DDBJ databases">
        <authorList>
            <person name="Rossello M."/>
        </authorList>
    </citation>
    <scope>NUCLEOTIDE SEQUENCE [LARGE SCALE GENOMIC DNA]</scope>
    <source>
        <strain evidence="4">cv. Chinese Spring</strain>
    </source>
</reference>
<reference evidence="4" key="2">
    <citation type="submission" date="2018-10" db="UniProtKB">
        <authorList>
            <consortium name="EnsemblPlants"/>
        </authorList>
    </citation>
    <scope>IDENTIFICATION</scope>
</reference>
<name>A0A3B6MJE2_WHEAT</name>
<dbReference type="STRING" id="4565.A0A3B6MJE2"/>
<accession>A0A3B6MJE2</accession>
<gene>
    <name evidence="4" type="primary">LOC123119042</name>
</gene>
<dbReference type="OrthoDB" id="666337at2759"/>
<keyword evidence="5" id="KW-1185">Reference proteome</keyword>
<feature type="transmembrane region" description="Helical" evidence="2">
    <location>
        <begin position="72"/>
        <end position="92"/>
    </location>
</feature>
<dbReference type="AlphaFoldDB" id="A0A3B6MJE2"/>
<dbReference type="Gramene" id="TraesCLE_scaffold_016745_01G000100.1">
    <property type="protein sequence ID" value="TraesCLE_scaffold_016745_01G000100.1"/>
    <property type="gene ID" value="TraesCLE_scaffold_016745_01G000100"/>
</dbReference>
<evidence type="ECO:0000256" key="1">
    <source>
        <dbReference type="SAM" id="MobiDB-lite"/>
    </source>
</evidence>
<dbReference type="Proteomes" id="UP000019116">
    <property type="component" value="Chromosome 5D"/>
</dbReference>
<dbReference type="Pfam" id="PF13968">
    <property type="entry name" value="DUF4220"/>
    <property type="match status" value="1"/>
</dbReference>
<sequence length="840" mass="94903">MTGGNDYTISSYFTCNATLHPYVHNLTSSYTDQKNEAFTVTTSIVMFILAALFFNLNLFSRLSNVSAILNPTVRLFLSTSLSLFLPVMSYLFSEAKKDNATTMTGTGTGSSQLGAELSLRARTILMWMLLVELLRKKVEAILVNVGMQWYSGTIDRAARIVWLGYLVFYNVKSTGKRVIYGTLWVLAAAKLLQRVAINELLKRSFAYGRNAQLLNSYMTQMLHEEERRQLLQQQQQRDEVGGSELLKMCRYPVIGEDNLERKAGPDGYHLQLPRKNTTDDAADSDSTTDDSHADADSATVTVGDIWSLPDDKKDKGGLLLEDPRLKRLCLSFALYKLLRRRFEDLPITGAETHNCRNLIFKGLHKELLLQGVKATKPQGLDVELQGADVAAALFQVFDEEVQFLCEYYHSFLPVVLSNPFFFLANYILFPILVWAFCILTFILCGNGNVHYALQSIKSDNYIISTGAMTLTRCLLRRIGHSPEVLFATIDLSITILLLLTFLYEQVWEYLVFILSNWLMVSLLCHYTGKRQWRQSRGLTRLIHCLLWVRSKLSHRNLCFKQYSVLCFCPLLPNKAVPKEVKKSILDYLVTHIDGHGDGGHAAPLTNGWSILQSDKHSQYRSLLASACENKSGAEVILICHIATSLLEVRYPMQNKTLMGSHRKVATTLSKYCAYLVAQYPELLPEDKDGTELTYKEMVEDLKKELGGCWRYHLSRQSTRYKKLREIGRPKHATVVVEPPPMTTVQTGAKLGRKLIHGANEHDARVWELLADFWTELMVYVAPSSSEVHVKAHKEALAQGGEFVTVLWALTTHTGITRPAVKPWTVIPIQDVEDTTSPQSV</sequence>
<dbReference type="Gramene" id="TraesROB_scaffold_000538_01G000900.1">
    <property type="protein sequence ID" value="TraesROB_scaffold_000538_01G000900.1"/>
    <property type="gene ID" value="TraesROB_scaffold_000538_01G000900"/>
</dbReference>
<feature type="transmembrane region" description="Helical" evidence="2">
    <location>
        <begin position="509"/>
        <end position="528"/>
    </location>
</feature>
<dbReference type="EnsemblPlants" id="TraesCS5D02G012400.1">
    <property type="protein sequence ID" value="TraesCS5D02G012400.1.cds1"/>
    <property type="gene ID" value="TraesCS5D02G012400"/>
</dbReference>
<proteinExistence type="predicted"/>
<dbReference type="Gramene" id="TraesWEE_scaffold_009267_01G000700.1">
    <property type="protein sequence ID" value="TraesWEE_scaffold_009267_01G000700.1"/>
    <property type="gene ID" value="TraesWEE_scaffold_009267_01G000700"/>
</dbReference>
<feature type="transmembrane region" description="Helical" evidence="2">
    <location>
        <begin position="420"/>
        <end position="444"/>
    </location>
</feature>
<feature type="domain" description="DUF4220" evidence="3">
    <location>
        <begin position="154"/>
        <end position="565"/>
    </location>
</feature>
<dbReference type="InterPro" id="IPR007658">
    <property type="entry name" value="DUF594"/>
</dbReference>
<dbReference type="OMA" id="LIHGANE"/>
<evidence type="ECO:0000313" key="4">
    <source>
        <dbReference type="EnsemblPlants" id="TraesCS5D02G012400.1.cds1"/>
    </source>
</evidence>
<protein>
    <recommendedName>
        <fullName evidence="3">DUF4220 domain-containing protein</fullName>
    </recommendedName>
</protein>
<feature type="transmembrane region" description="Helical" evidence="2">
    <location>
        <begin position="37"/>
        <end position="60"/>
    </location>
</feature>
<evidence type="ECO:0000313" key="5">
    <source>
        <dbReference type="Proteomes" id="UP000019116"/>
    </source>
</evidence>
<dbReference type="Gramene" id="TraesCS5D02G012400.1">
    <property type="protein sequence ID" value="TraesCS5D02G012400.1.cds1"/>
    <property type="gene ID" value="TraesCS5D02G012400"/>
</dbReference>
<evidence type="ECO:0000259" key="3">
    <source>
        <dbReference type="Pfam" id="PF13968"/>
    </source>
</evidence>
<dbReference type="Gramene" id="TraesCS5D03G0011400.1">
    <property type="protein sequence ID" value="TraesCS5D03G0011400.1.CDS1"/>
    <property type="gene ID" value="TraesCS5D03G0011400"/>
</dbReference>
<feature type="region of interest" description="Disordered" evidence="1">
    <location>
        <begin position="260"/>
        <end position="295"/>
    </location>
</feature>
<feature type="transmembrane region" description="Helical" evidence="2">
    <location>
        <begin position="484"/>
        <end position="503"/>
    </location>
</feature>
<dbReference type="Gramene" id="TraesCAD_scaffold_010548_01G000600.1">
    <property type="protein sequence ID" value="TraesCAD_scaffold_010548_01G000600.1"/>
    <property type="gene ID" value="TraesCAD_scaffold_010548_01G000600"/>
</dbReference>
<evidence type="ECO:0000256" key="2">
    <source>
        <dbReference type="SAM" id="Phobius"/>
    </source>
</evidence>
<dbReference type="Gramene" id="TraesRN5D0100012500.1">
    <property type="protein sequence ID" value="TraesRN5D0100012500.1"/>
    <property type="gene ID" value="TraesRN5D0100012500"/>
</dbReference>
<dbReference type="InterPro" id="IPR025315">
    <property type="entry name" value="DUF4220"/>
</dbReference>
<dbReference type="PANTHER" id="PTHR31325">
    <property type="entry name" value="OS01G0798800 PROTEIN-RELATED"/>
    <property type="match status" value="1"/>
</dbReference>
<keyword evidence="2" id="KW-0472">Membrane</keyword>
<keyword evidence="2" id="KW-0812">Transmembrane</keyword>
<organism evidence="4">
    <name type="scientific">Triticum aestivum</name>
    <name type="common">Wheat</name>
    <dbReference type="NCBI Taxonomy" id="4565"/>
    <lineage>
        <taxon>Eukaryota</taxon>
        <taxon>Viridiplantae</taxon>
        <taxon>Streptophyta</taxon>
        <taxon>Embryophyta</taxon>
        <taxon>Tracheophyta</taxon>
        <taxon>Spermatophyta</taxon>
        <taxon>Magnoliopsida</taxon>
        <taxon>Liliopsida</taxon>
        <taxon>Poales</taxon>
        <taxon>Poaceae</taxon>
        <taxon>BOP clade</taxon>
        <taxon>Pooideae</taxon>
        <taxon>Triticodae</taxon>
        <taxon>Triticeae</taxon>
        <taxon>Triticinae</taxon>
        <taxon>Triticum</taxon>
    </lineage>
</organism>
<keyword evidence="2" id="KW-1133">Transmembrane helix</keyword>